<feature type="domain" description="DUF6533" evidence="2">
    <location>
        <begin position="27"/>
        <end position="74"/>
    </location>
</feature>
<dbReference type="AlphaFoldDB" id="A0A165C854"/>
<dbReference type="Pfam" id="PF20151">
    <property type="entry name" value="DUF6533"/>
    <property type="match status" value="1"/>
</dbReference>
<evidence type="ECO:0000313" key="3">
    <source>
        <dbReference type="EMBL" id="KZV81998.1"/>
    </source>
</evidence>
<dbReference type="InterPro" id="IPR045340">
    <property type="entry name" value="DUF6533"/>
</dbReference>
<evidence type="ECO:0000256" key="1">
    <source>
        <dbReference type="SAM" id="Phobius"/>
    </source>
</evidence>
<protein>
    <recommendedName>
        <fullName evidence="2">DUF6533 domain-containing protein</fullName>
    </recommendedName>
</protein>
<name>A0A165C854_EXIGL</name>
<keyword evidence="1" id="KW-1133">Transmembrane helix</keyword>
<feature type="transmembrane region" description="Helical" evidence="1">
    <location>
        <begin position="129"/>
        <end position="155"/>
    </location>
</feature>
<gene>
    <name evidence="4" type="ORF">EXIGLDRAFT_726444</name>
    <name evidence="3" type="ORF">EXIGLDRAFT_730328</name>
</gene>
<feature type="transmembrane region" description="Helical" evidence="1">
    <location>
        <begin position="226"/>
        <end position="244"/>
    </location>
</feature>
<proteinExistence type="predicted"/>
<feature type="transmembrane region" description="Helical" evidence="1">
    <location>
        <begin position="63"/>
        <end position="85"/>
    </location>
</feature>
<accession>A0A165C854</accession>
<feature type="transmembrane region" description="Helical" evidence="1">
    <location>
        <begin position="250"/>
        <end position="271"/>
    </location>
</feature>
<evidence type="ECO:0000313" key="4">
    <source>
        <dbReference type="EMBL" id="KZV85092.1"/>
    </source>
</evidence>
<dbReference type="OrthoDB" id="3350812at2759"/>
<evidence type="ECO:0000313" key="5">
    <source>
        <dbReference type="Proteomes" id="UP000077266"/>
    </source>
</evidence>
<dbReference type="Proteomes" id="UP000077266">
    <property type="component" value="Unassembled WGS sequence"/>
</dbReference>
<organism evidence="3 5">
    <name type="scientific">Exidia glandulosa HHB12029</name>
    <dbReference type="NCBI Taxonomy" id="1314781"/>
    <lineage>
        <taxon>Eukaryota</taxon>
        <taxon>Fungi</taxon>
        <taxon>Dikarya</taxon>
        <taxon>Basidiomycota</taxon>
        <taxon>Agaricomycotina</taxon>
        <taxon>Agaricomycetes</taxon>
        <taxon>Auriculariales</taxon>
        <taxon>Exidiaceae</taxon>
        <taxon>Exidia</taxon>
    </lineage>
</organism>
<feature type="transmembrane region" description="Helical" evidence="1">
    <location>
        <begin position="97"/>
        <end position="117"/>
    </location>
</feature>
<dbReference type="EMBL" id="KV426200">
    <property type="protein sequence ID" value="KZV85092.1"/>
    <property type="molecule type" value="Genomic_DNA"/>
</dbReference>
<keyword evidence="1" id="KW-0472">Membrane</keyword>
<reference evidence="3 5" key="1">
    <citation type="journal article" date="2016" name="Mol. Biol. Evol.">
        <title>Comparative Genomics of Early-Diverging Mushroom-Forming Fungi Provides Insights into the Origins of Lignocellulose Decay Capabilities.</title>
        <authorList>
            <person name="Nagy L.G."/>
            <person name="Riley R."/>
            <person name="Tritt A."/>
            <person name="Adam C."/>
            <person name="Daum C."/>
            <person name="Floudas D."/>
            <person name="Sun H."/>
            <person name="Yadav J.S."/>
            <person name="Pangilinan J."/>
            <person name="Larsson K.H."/>
            <person name="Matsuura K."/>
            <person name="Barry K."/>
            <person name="Labutti K."/>
            <person name="Kuo R."/>
            <person name="Ohm R.A."/>
            <person name="Bhattacharya S.S."/>
            <person name="Shirouzu T."/>
            <person name="Yoshinaga Y."/>
            <person name="Martin F.M."/>
            <person name="Grigoriev I.V."/>
            <person name="Hibbett D.S."/>
        </authorList>
    </citation>
    <scope>NUCLEOTIDE SEQUENCE [LARGE SCALE GENOMIC DNA]</scope>
    <source>
        <strain evidence="3 5">HHB12029</strain>
    </source>
</reference>
<dbReference type="EMBL" id="KV426353">
    <property type="protein sequence ID" value="KZV81998.1"/>
    <property type="molecule type" value="Genomic_DNA"/>
</dbReference>
<feature type="transmembrane region" description="Helical" evidence="1">
    <location>
        <begin position="175"/>
        <end position="197"/>
    </location>
</feature>
<sequence length="331" mass="36906">MTEYQPTLEEIVAFVVSFLEIERSARYFSVATLTLVAYEYFITFEQEADYIYHWRGGWTAPSILFVFNRYFIIVLLIISNLMLLWPDPPDTFCLHAARFTGASGIIITTVVNISLTIRLYAFWHRSRSILIGVSILLVAGLIVSTVTSIISLVPVKPTPKFAPGLPTGCFLIPPMGTWIPLIPVLVFDTVMMVLTAVQARRLLQGTGASLQRQTPIVTHLFKTGTGYYVVIFGVTLFTSISSFASPHLEAVVPSSGILAAITSIMCSRLLLYIRSELQTAKTPRLSTATVGTPYDTTAERTGANFEMDNWQQDFRELEERGARRRSDDAIT</sequence>
<keyword evidence="1" id="KW-0812">Transmembrane</keyword>
<keyword evidence="5" id="KW-1185">Reference proteome</keyword>
<evidence type="ECO:0000259" key="2">
    <source>
        <dbReference type="Pfam" id="PF20151"/>
    </source>
</evidence>